<keyword evidence="2" id="KW-1185">Reference proteome</keyword>
<sequence length="59" mass="6671">MDNAGVMSVDEAREIMRAHTESPGGWCLGCRTPQTEDVLWPCERRRFAYQMLIARGSLA</sequence>
<protein>
    <submittedName>
        <fullName evidence="1">Uncharacterized protein</fullName>
    </submittedName>
</protein>
<dbReference type="AlphaFoldDB" id="A0A8J7GDR0"/>
<evidence type="ECO:0000313" key="1">
    <source>
        <dbReference type="EMBL" id="MBG6134617.1"/>
    </source>
</evidence>
<evidence type="ECO:0000313" key="2">
    <source>
        <dbReference type="Proteomes" id="UP000622552"/>
    </source>
</evidence>
<dbReference type="EMBL" id="JADOUF010000001">
    <property type="protein sequence ID" value="MBG6134617.1"/>
    <property type="molecule type" value="Genomic_DNA"/>
</dbReference>
<gene>
    <name evidence="1" type="ORF">IW245_000811</name>
</gene>
<proteinExistence type="predicted"/>
<accession>A0A8J7GDR0</accession>
<reference evidence="1" key="1">
    <citation type="submission" date="2020-11" db="EMBL/GenBank/DDBJ databases">
        <title>Sequencing the genomes of 1000 actinobacteria strains.</title>
        <authorList>
            <person name="Klenk H.-P."/>
        </authorList>
    </citation>
    <scope>NUCLEOTIDE SEQUENCE</scope>
    <source>
        <strain evidence="1">DSM 45356</strain>
    </source>
</reference>
<name>A0A8J7GDR0_9ACTN</name>
<dbReference type="Proteomes" id="UP000622552">
    <property type="component" value="Unassembled WGS sequence"/>
</dbReference>
<comment type="caution">
    <text evidence="1">The sequence shown here is derived from an EMBL/GenBank/DDBJ whole genome shotgun (WGS) entry which is preliminary data.</text>
</comment>
<organism evidence="1 2">
    <name type="scientific">Longispora fulva</name>
    <dbReference type="NCBI Taxonomy" id="619741"/>
    <lineage>
        <taxon>Bacteria</taxon>
        <taxon>Bacillati</taxon>
        <taxon>Actinomycetota</taxon>
        <taxon>Actinomycetes</taxon>
        <taxon>Micromonosporales</taxon>
        <taxon>Micromonosporaceae</taxon>
        <taxon>Longispora</taxon>
    </lineage>
</organism>